<dbReference type="Proteomes" id="UP000001441">
    <property type="component" value="Chromosome"/>
</dbReference>
<organism evidence="2 3">
    <name type="scientific">Allochromatium vinosum (strain ATCC 17899 / DSM 180 / NBRC 103801 / NCIMB 10441 / D)</name>
    <name type="common">Chromatium vinosum</name>
    <dbReference type="NCBI Taxonomy" id="572477"/>
    <lineage>
        <taxon>Bacteria</taxon>
        <taxon>Pseudomonadati</taxon>
        <taxon>Pseudomonadota</taxon>
        <taxon>Gammaproteobacteria</taxon>
        <taxon>Chromatiales</taxon>
        <taxon>Chromatiaceae</taxon>
        <taxon>Allochromatium</taxon>
    </lineage>
</organism>
<sequence>MRSVGLSCWTWFKRGLMMFKLTPAAAEQVLKAAKQGGTEGMCLRLAAGRNPDGSIDYRMGFDDLTEDDIRLTSEGVEIVIAPDYVSLLDQTTLDYVELEPGQFHFIFLNPRDPTYRPPSGG</sequence>
<keyword evidence="3" id="KW-1185">Reference proteome</keyword>
<reference evidence="2 3" key="1">
    <citation type="journal article" date="2011" name="Stand. Genomic Sci.">
        <title>Complete genome sequence of Allochromatium vinosum DSM 180(T).</title>
        <authorList>
            <person name="Weissgerber T."/>
            <person name="Zigann R."/>
            <person name="Bruce D."/>
            <person name="Chang Y.J."/>
            <person name="Detter J.C."/>
            <person name="Han C."/>
            <person name="Hauser L."/>
            <person name="Jeffries C.D."/>
            <person name="Land M."/>
            <person name="Munk A.C."/>
            <person name="Tapia R."/>
            <person name="Dahl C."/>
        </authorList>
    </citation>
    <scope>NUCLEOTIDE SEQUENCE [LARGE SCALE GENOMIC DNA]</scope>
    <source>
        <strain evidence="3">ATCC 17899 / DSM 180 / NBRC 103801 / NCIMB 10441 / D</strain>
    </source>
</reference>
<name>D3RSP4_ALLVD</name>
<protein>
    <submittedName>
        <fullName evidence="2">DsrR</fullName>
    </submittedName>
</protein>
<proteinExistence type="predicted"/>
<evidence type="ECO:0000259" key="1">
    <source>
        <dbReference type="Pfam" id="PF01521"/>
    </source>
</evidence>
<feature type="domain" description="Core" evidence="1">
    <location>
        <begin position="17"/>
        <end position="97"/>
    </location>
</feature>
<dbReference type="Gene3D" id="2.60.300.12">
    <property type="entry name" value="HesB-like domain"/>
    <property type="match status" value="1"/>
</dbReference>
<dbReference type="EMBL" id="CP001896">
    <property type="protein sequence ID" value="ADC62203.1"/>
    <property type="molecule type" value="Genomic_DNA"/>
</dbReference>
<evidence type="ECO:0000313" key="2">
    <source>
        <dbReference type="EMBL" id="ADC62203.1"/>
    </source>
</evidence>
<dbReference type="KEGG" id="alv:Alvin_1264"/>
<dbReference type="Pfam" id="PF01521">
    <property type="entry name" value="Fe-S_biosyn"/>
    <property type="match status" value="1"/>
</dbReference>
<dbReference type="AlphaFoldDB" id="D3RSP4"/>
<dbReference type="InterPro" id="IPR000361">
    <property type="entry name" value="ATAP_core_dom"/>
</dbReference>
<dbReference type="SUPFAM" id="SSF89360">
    <property type="entry name" value="HesB-like domain"/>
    <property type="match status" value="1"/>
</dbReference>
<dbReference type="HOGENOM" id="CLU_164828_0_0_6"/>
<gene>
    <name evidence="2" type="primary">dsrR</name>
    <name evidence="2" type="ordered locus">Alvin_1264</name>
</gene>
<dbReference type="eggNOG" id="COG0316">
    <property type="taxonomic scope" value="Bacteria"/>
</dbReference>
<accession>D3RSP4</accession>
<dbReference type="STRING" id="572477.Alvin_1264"/>
<dbReference type="InterPro" id="IPR035903">
    <property type="entry name" value="HesB-like_dom_sf"/>
</dbReference>
<evidence type="ECO:0000313" key="3">
    <source>
        <dbReference type="Proteomes" id="UP000001441"/>
    </source>
</evidence>